<evidence type="ECO:0000313" key="7">
    <source>
        <dbReference type="Proteomes" id="UP001501594"/>
    </source>
</evidence>
<dbReference type="Pfam" id="PF01380">
    <property type="entry name" value="SIS"/>
    <property type="match status" value="1"/>
</dbReference>
<dbReference type="PANTHER" id="PTHR30514:SF18">
    <property type="entry name" value="RPIR-FAMILY TRANSCRIPTIONAL REGULATOR"/>
    <property type="match status" value="1"/>
</dbReference>
<keyword evidence="7" id="KW-1185">Reference proteome</keyword>
<dbReference type="InterPro" id="IPR000281">
    <property type="entry name" value="HTH_RpiR"/>
</dbReference>
<dbReference type="RefSeq" id="WP_344793212.1">
    <property type="nucleotide sequence ID" value="NZ_BAABAU010000001.1"/>
</dbReference>
<evidence type="ECO:0000313" key="6">
    <source>
        <dbReference type="EMBL" id="GAA4264624.1"/>
    </source>
</evidence>
<organism evidence="6 7">
    <name type="scientific">Frondihabitans peucedani</name>
    <dbReference type="NCBI Taxonomy" id="598626"/>
    <lineage>
        <taxon>Bacteria</taxon>
        <taxon>Bacillati</taxon>
        <taxon>Actinomycetota</taxon>
        <taxon>Actinomycetes</taxon>
        <taxon>Micrococcales</taxon>
        <taxon>Microbacteriaceae</taxon>
        <taxon>Frondihabitans</taxon>
    </lineage>
</organism>
<keyword evidence="1" id="KW-0805">Transcription regulation</keyword>
<dbReference type="Gene3D" id="1.10.10.10">
    <property type="entry name" value="Winged helix-like DNA-binding domain superfamily/Winged helix DNA-binding domain"/>
    <property type="match status" value="1"/>
</dbReference>
<dbReference type="InterPro" id="IPR046348">
    <property type="entry name" value="SIS_dom_sf"/>
</dbReference>
<comment type="caution">
    <text evidence="6">The sequence shown here is derived from an EMBL/GenBank/DDBJ whole genome shotgun (WGS) entry which is preliminary data.</text>
</comment>
<dbReference type="InterPro" id="IPR035472">
    <property type="entry name" value="RpiR-like_SIS"/>
</dbReference>
<dbReference type="EMBL" id="BAABAU010000001">
    <property type="protein sequence ID" value="GAA4264624.1"/>
    <property type="molecule type" value="Genomic_DNA"/>
</dbReference>
<dbReference type="SUPFAM" id="SSF46689">
    <property type="entry name" value="Homeodomain-like"/>
    <property type="match status" value="1"/>
</dbReference>
<sequence>MSINDEIFARMGELSPAEKKVARTLLASYPSAGLESAATVAKAAGTSTPTVLRLVTRLGIGSYPDFQKRLRDEITHHMNSPVSRTVEGIRDHAPEPVFEAAMTEKTALIEKLGQFVPPSEFELAVQALAARPRQIAISGGYFSRYLAMLLATQLDQAVPGVDFVAEPLGHDIGKILRLTAGSVAVIIDFRRYELTAKQAADIAKRQGATVIVITDQGLSPAAEGADIVLPVPVDGIPFDSFVGLLALLEALVEGVLQATDGRGIDRMKEWEDTVQIARAYRATSVLQTDSDTDES</sequence>
<dbReference type="InterPro" id="IPR009057">
    <property type="entry name" value="Homeodomain-like_sf"/>
</dbReference>
<dbReference type="Pfam" id="PF01418">
    <property type="entry name" value="HTH_6"/>
    <property type="match status" value="1"/>
</dbReference>
<evidence type="ECO:0000259" key="4">
    <source>
        <dbReference type="PROSITE" id="PS51071"/>
    </source>
</evidence>
<evidence type="ECO:0000256" key="1">
    <source>
        <dbReference type="ARBA" id="ARBA00023015"/>
    </source>
</evidence>
<name>A0ABP8DY28_9MICO</name>
<feature type="domain" description="SIS" evidence="5">
    <location>
        <begin position="124"/>
        <end position="261"/>
    </location>
</feature>
<reference evidence="7" key="1">
    <citation type="journal article" date="2019" name="Int. J. Syst. Evol. Microbiol.">
        <title>The Global Catalogue of Microorganisms (GCM) 10K type strain sequencing project: providing services to taxonomists for standard genome sequencing and annotation.</title>
        <authorList>
            <consortium name="The Broad Institute Genomics Platform"/>
            <consortium name="The Broad Institute Genome Sequencing Center for Infectious Disease"/>
            <person name="Wu L."/>
            <person name="Ma J."/>
        </authorList>
    </citation>
    <scope>NUCLEOTIDE SEQUENCE [LARGE SCALE GENOMIC DNA]</scope>
    <source>
        <strain evidence="7">JCM 17442</strain>
    </source>
</reference>
<accession>A0ABP8DY28</accession>
<evidence type="ECO:0000256" key="3">
    <source>
        <dbReference type="ARBA" id="ARBA00023163"/>
    </source>
</evidence>
<protein>
    <submittedName>
        <fullName evidence="6">MurR/RpiR family transcriptional regulator</fullName>
    </submittedName>
</protein>
<dbReference type="PANTHER" id="PTHR30514">
    <property type="entry name" value="GLUCOKINASE"/>
    <property type="match status" value="1"/>
</dbReference>
<dbReference type="InterPro" id="IPR047640">
    <property type="entry name" value="RpiR-like"/>
</dbReference>
<evidence type="ECO:0000259" key="5">
    <source>
        <dbReference type="PROSITE" id="PS51464"/>
    </source>
</evidence>
<gene>
    <name evidence="6" type="ORF">GCM10022256_02360</name>
</gene>
<evidence type="ECO:0000256" key="2">
    <source>
        <dbReference type="ARBA" id="ARBA00023125"/>
    </source>
</evidence>
<dbReference type="Proteomes" id="UP001501594">
    <property type="component" value="Unassembled WGS sequence"/>
</dbReference>
<dbReference type="InterPro" id="IPR001347">
    <property type="entry name" value="SIS_dom"/>
</dbReference>
<keyword evidence="2" id="KW-0238">DNA-binding</keyword>
<keyword evidence="3" id="KW-0804">Transcription</keyword>
<dbReference type="CDD" id="cd05013">
    <property type="entry name" value="SIS_RpiR"/>
    <property type="match status" value="1"/>
</dbReference>
<dbReference type="PROSITE" id="PS51464">
    <property type="entry name" value="SIS"/>
    <property type="match status" value="1"/>
</dbReference>
<dbReference type="InterPro" id="IPR036388">
    <property type="entry name" value="WH-like_DNA-bd_sf"/>
</dbReference>
<dbReference type="Gene3D" id="3.40.50.10490">
    <property type="entry name" value="Glucose-6-phosphate isomerase like protein, domain 1"/>
    <property type="match status" value="1"/>
</dbReference>
<dbReference type="SUPFAM" id="SSF53697">
    <property type="entry name" value="SIS domain"/>
    <property type="match status" value="1"/>
</dbReference>
<feature type="domain" description="HTH rpiR-type" evidence="4">
    <location>
        <begin position="1"/>
        <end position="77"/>
    </location>
</feature>
<dbReference type="PROSITE" id="PS51071">
    <property type="entry name" value="HTH_RPIR"/>
    <property type="match status" value="1"/>
</dbReference>
<proteinExistence type="predicted"/>